<keyword evidence="4" id="KW-1185">Reference proteome</keyword>
<dbReference type="RefSeq" id="WP_282583485.1">
    <property type="nucleotide sequence ID" value="NZ_JAMOIM010000002.1"/>
</dbReference>
<evidence type="ECO:0000313" key="3">
    <source>
        <dbReference type="EMBL" id="MCW6507114.1"/>
    </source>
</evidence>
<dbReference type="Proteomes" id="UP001165667">
    <property type="component" value="Unassembled WGS sequence"/>
</dbReference>
<protein>
    <submittedName>
        <fullName evidence="3">Lactonase family protein</fullName>
    </submittedName>
</protein>
<evidence type="ECO:0000256" key="2">
    <source>
        <dbReference type="ARBA" id="ARBA00022526"/>
    </source>
</evidence>
<dbReference type="PANTHER" id="PTHR30344:SF1">
    <property type="entry name" value="6-PHOSPHOGLUCONOLACTONASE"/>
    <property type="match status" value="1"/>
</dbReference>
<dbReference type="SUPFAM" id="SSF51004">
    <property type="entry name" value="C-terminal (heme d1) domain of cytochrome cd1-nitrite reductase"/>
    <property type="match status" value="1"/>
</dbReference>
<dbReference type="InterPro" id="IPR050282">
    <property type="entry name" value="Cycloisomerase_2"/>
</dbReference>
<name>A0AA42CHC1_9HYPH</name>
<reference evidence="3" key="1">
    <citation type="submission" date="2022-05" db="EMBL/GenBank/DDBJ databases">
        <authorList>
            <person name="Pankratov T."/>
        </authorList>
    </citation>
    <scope>NUCLEOTIDE SEQUENCE</scope>
    <source>
        <strain evidence="3">BP6-180914</strain>
    </source>
</reference>
<sequence length="363" mass="39284">MLALVGSLTRGVPHMAPARGEGISVYAFDAETGTFDRMHVRDGIDNPCFVAPHPERPLVYAVSEVFGWNEGTLTAYRLDRATGRLIYLNKQPTHGNLACFCGLDRSGRFAVVANYSLGDPTEEPRRAFAVFPLREDGGLHPASCTIQLHGTGPDTERQEQPHGHWIGFSPDNRFLIGVDLGTDRILTYPFGAVAGTVDEADVRVCVLPAGSGPRHLVWHPDGATAFVSHEMANSVSRLAFDTGRGRFTLVETVSTLPEGWSSPSDVSDLQITPSGQTLIVANRGHDGLTVFRCEAGGPLVTSHHISGQGQTPRHLQIDPSGRWLIAAYQASDVLAVYALDDQTSRLTFTRLVPCGSPMCVRFA</sequence>
<dbReference type="GO" id="GO:0006006">
    <property type="term" value="P:glucose metabolic process"/>
    <property type="evidence" value="ECO:0007669"/>
    <property type="project" value="UniProtKB-KW"/>
</dbReference>
<dbReference type="Gene3D" id="2.130.10.10">
    <property type="entry name" value="YVTN repeat-like/Quinoprotein amine dehydrogenase"/>
    <property type="match status" value="1"/>
</dbReference>
<comment type="similarity">
    <text evidence="1">Belongs to the cycloisomerase 2 family.</text>
</comment>
<dbReference type="PANTHER" id="PTHR30344">
    <property type="entry name" value="6-PHOSPHOGLUCONOLACTONASE-RELATED"/>
    <property type="match status" value="1"/>
</dbReference>
<keyword evidence="2" id="KW-0313">Glucose metabolism</keyword>
<evidence type="ECO:0000313" key="4">
    <source>
        <dbReference type="Proteomes" id="UP001165667"/>
    </source>
</evidence>
<comment type="caution">
    <text evidence="3">The sequence shown here is derived from an EMBL/GenBank/DDBJ whole genome shotgun (WGS) entry which is preliminary data.</text>
</comment>
<dbReference type="GO" id="GO:0005829">
    <property type="term" value="C:cytosol"/>
    <property type="evidence" value="ECO:0007669"/>
    <property type="project" value="TreeGrafter"/>
</dbReference>
<dbReference type="InterPro" id="IPR011048">
    <property type="entry name" value="Haem_d1_sf"/>
</dbReference>
<keyword evidence="2" id="KW-0119">Carbohydrate metabolism</keyword>
<dbReference type="GO" id="GO:0017057">
    <property type="term" value="F:6-phosphogluconolactonase activity"/>
    <property type="evidence" value="ECO:0007669"/>
    <property type="project" value="TreeGrafter"/>
</dbReference>
<proteinExistence type="inferred from homology"/>
<dbReference type="InterPro" id="IPR019405">
    <property type="entry name" value="Lactonase_7-beta_prop"/>
</dbReference>
<organism evidence="3 4">
    <name type="scientific">Lichenifustis flavocetrariae</name>
    <dbReference type="NCBI Taxonomy" id="2949735"/>
    <lineage>
        <taxon>Bacteria</taxon>
        <taxon>Pseudomonadati</taxon>
        <taxon>Pseudomonadota</taxon>
        <taxon>Alphaproteobacteria</taxon>
        <taxon>Hyphomicrobiales</taxon>
        <taxon>Lichenihabitantaceae</taxon>
        <taxon>Lichenifustis</taxon>
    </lineage>
</organism>
<evidence type="ECO:0000256" key="1">
    <source>
        <dbReference type="ARBA" id="ARBA00005564"/>
    </source>
</evidence>
<dbReference type="Pfam" id="PF10282">
    <property type="entry name" value="Lactonase"/>
    <property type="match status" value="1"/>
</dbReference>
<accession>A0AA42CHC1</accession>
<dbReference type="AlphaFoldDB" id="A0AA42CHC1"/>
<dbReference type="InterPro" id="IPR015943">
    <property type="entry name" value="WD40/YVTN_repeat-like_dom_sf"/>
</dbReference>
<dbReference type="EMBL" id="JAMOIM010000002">
    <property type="protein sequence ID" value="MCW6507114.1"/>
    <property type="molecule type" value="Genomic_DNA"/>
</dbReference>
<gene>
    <name evidence="3" type="ORF">M8523_03670</name>
</gene>